<accession>A0A1T4SKZ3</accession>
<proteinExistence type="predicted"/>
<protein>
    <submittedName>
        <fullName evidence="1">TIR domain-containing protein</fullName>
    </submittedName>
</protein>
<dbReference type="EMBL" id="FUWJ01000008">
    <property type="protein sequence ID" value="SKA28889.1"/>
    <property type="molecule type" value="Genomic_DNA"/>
</dbReference>
<organism evidence="1 2">
    <name type="scientific">Enhydrobacter aerosaccus</name>
    <dbReference type="NCBI Taxonomy" id="225324"/>
    <lineage>
        <taxon>Bacteria</taxon>
        <taxon>Pseudomonadati</taxon>
        <taxon>Pseudomonadota</taxon>
        <taxon>Alphaproteobacteria</taxon>
        <taxon>Hyphomicrobiales</taxon>
        <taxon>Enhydrobacter</taxon>
    </lineage>
</organism>
<dbReference type="OrthoDB" id="9810385at2"/>
<dbReference type="SUPFAM" id="SSF52200">
    <property type="entry name" value="Toll/Interleukin receptor TIR domain"/>
    <property type="match status" value="1"/>
</dbReference>
<dbReference type="AlphaFoldDB" id="A0A1T4SKZ3"/>
<dbReference type="InterPro" id="IPR035897">
    <property type="entry name" value="Toll_tir_struct_dom_sf"/>
</dbReference>
<name>A0A1T4SKZ3_9HYPH</name>
<evidence type="ECO:0000313" key="1">
    <source>
        <dbReference type="EMBL" id="SKA28889.1"/>
    </source>
</evidence>
<reference evidence="2" key="1">
    <citation type="submission" date="2017-02" db="EMBL/GenBank/DDBJ databases">
        <authorList>
            <person name="Varghese N."/>
            <person name="Submissions S."/>
        </authorList>
    </citation>
    <scope>NUCLEOTIDE SEQUENCE [LARGE SCALE GENOMIC DNA]</scope>
    <source>
        <strain evidence="2">ATCC 27094</strain>
    </source>
</reference>
<dbReference type="STRING" id="225324.SAMN02745126_04840"/>
<evidence type="ECO:0000313" key="2">
    <source>
        <dbReference type="Proteomes" id="UP000190092"/>
    </source>
</evidence>
<dbReference type="Gene3D" id="3.40.50.10140">
    <property type="entry name" value="Toll/interleukin-1 receptor homology (TIR) domain"/>
    <property type="match status" value="1"/>
</dbReference>
<gene>
    <name evidence="1" type="ORF">SAMN02745126_04840</name>
</gene>
<keyword evidence="2" id="KW-1185">Reference proteome</keyword>
<sequence>MAYFTITEARSAAARAPGFQPLRKSASQMLSEETAAVRETDRFDIFLSHCVADADVILGVKTLLEEAGNNVYVDWIVDSQLERSRVTPATADVLRSRMRQSESLFFATSTSSPDSKWMPWELGYFDGLRQGRIAILPLVATEGAAFLGQEYLGLYPKVERLERRNGRSDVFVTKGAGTQTFMELSAFKSGSSTFRSY</sequence>
<dbReference type="Proteomes" id="UP000190092">
    <property type="component" value="Unassembled WGS sequence"/>
</dbReference>